<accession>A0A1H9HUU5</accession>
<dbReference type="Proteomes" id="UP000183658">
    <property type="component" value="Unassembled WGS sequence"/>
</dbReference>
<evidence type="ECO:0000256" key="1">
    <source>
        <dbReference type="SAM" id="Phobius"/>
    </source>
</evidence>
<name>A0A1H9HUU5_FLAFI</name>
<keyword evidence="1" id="KW-0472">Membrane</keyword>
<gene>
    <name evidence="2" type="ORF">SAMN05444355_103263</name>
</gene>
<evidence type="ECO:0000313" key="2">
    <source>
        <dbReference type="EMBL" id="SEQ66111.1"/>
    </source>
</evidence>
<protein>
    <submittedName>
        <fullName evidence="2">Uncharacterized protein</fullName>
    </submittedName>
</protein>
<proteinExistence type="predicted"/>
<reference evidence="3" key="1">
    <citation type="submission" date="2016-10" db="EMBL/GenBank/DDBJ databases">
        <authorList>
            <person name="Varghese N."/>
            <person name="Submissions S."/>
        </authorList>
    </citation>
    <scope>NUCLEOTIDE SEQUENCE [LARGE SCALE GENOMIC DNA]</scope>
    <source>
        <strain evidence="3">DSM 15719</strain>
    </source>
</reference>
<evidence type="ECO:0000313" key="3">
    <source>
        <dbReference type="Proteomes" id="UP000183658"/>
    </source>
</evidence>
<dbReference type="AlphaFoldDB" id="A0A1H9HUU5"/>
<feature type="transmembrane region" description="Helical" evidence="1">
    <location>
        <begin position="6"/>
        <end position="23"/>
    </location>
</feature>
<keyword evidence="3" id="KW-1185">Reference proteome</keyword>
<sequence>MEWYEIVIGILIWIVGVFIYMKYKDFQKNKYHNDSFKKKYK</sequence>
<keyword evidence="1" id="KW-1133">Transmembrane helix</keyword>
<dbReference type="EMBL" id="FOFZ01000003">
    <property type="protein sequence ID" value="SEQ66111.1"/>
    <property type="molecule type" value="Genomic_DNA"/>
</dbReference>
<organism evidence="2 3">
    <name type="scientific">Flavobacterium frigoris</name>
    <dbReference type="NCBI Taxonomy" id="229204"/>
    <lineage>
        <taxon>Bacteria</taxon>
        <taxon>Pseudomonadati</taxon>
        <taxon>Bacteroidota</taxon>
        <taxon>Flavobacteriia</taxon>
        <taxon>Flavobacteriales</taxon>
        <taxon>Flavobacteriaceae</taxon>
        <taxon>Flavobacterium</taxon>
    </lineage>
</organism>
<keyword evidence="1" id="KW-0812">Transmembrane</keyword>